<proteinExistence type="predicted"/>
<dbReference type="SMART" id="SM00353">
    <property type="entry name" value="HLH"/>
    <property type="match status" value="1"/>
</dbReference>
<keyword evidence="8" id="KW-1185">Reference proteome</keyword>
<evidence type="ECO:0000313" key="7">
    <source>
        <dbReference type="EMBL" id="KAF8365128.1"/>
    </source>
</evidence>
<evidence type="ECO:0000256" key="2">
    <source>
        <dbReference type="ARBA" id="ARBA00023015"/>
    </source>
</evidence>
<dbReference type="GO" id="GO:0005634">
    <property type="term" value="C:nucleus"/>
    <property type="evidence" value="ECO:0007669"/>
    <property type="project" value="UniProtKB-SubCell"/>
</dbReference>
<dbReference type="InterPro" id="IPR054502">
    <property type="entry name" value="bHLH-TF_ACT-like_plant"/>
</dbReference>
<reference evidence="7 8" key="1">
    <citation type="submission" date="2020-04" db="EMBL/GenBank/DDBJ databases">
        <title>Plant Genome Project.</title>
        <authorList>
            <person name="Zhang R.-G."/>
        </authorList>
    </citation>
    <scope>NUCLEOTIDE SEQUENCE [LARGE SCALE GENOMIC DNA]</scope>
    <source>
        <strain evidence="7">YNK0</strain>
        <tissue evidence="7">Leaf</tissue>
    </source>
</reference>
<evidence type="ECO:0000313" key="8">
    <source>
        <dbReference type="Proteomes" id="UP000655225"/>
    </source>
</evidence>
<dbReference type="EMBL" id="JABCRI010000994">
    <property type="protein sequence ID" value="KAF8365128.1"/>
    <property type="molecule type" value="Genomic_DNA"/>
</dbReference>
<sequence>MCWAMANELQNQEGVPEHPRKLLAVAVRSIQWSYAIFWSISTRQQGLLEWSDGYYNGDIRTRKTMQPMELNAEQMGLQRSEQLRELYESLSVSDTSQHARRPSAALSPEDLTDAEWYYLVCMSFSFNHGQGYLSLSLSLSLSRCGLTCLVSTVLPGRALAKGQPIWISNAPYADGKAFTRSLLAKTLVCFPYWGGVIELGTTELVLEDPSLIQHIKTSFLESPKPICSDQSTSSPLNLDNYEDPVFADLDNEIVDTMVLEKLNFVTECEIQPKSAPQEFPFSLPPYMPKEENKFDQDGLKELNGNVCEELKVGSPNYSLDGCVPNQQTDDSFMLEGINGMASQVQSWPFKDDEFSNCVHGSMNSSDCISQTFMNPEKVLSSPNGEKMNNLRLQECNNTKLSSLDLGTDDCHYSRTLSALFKNSHQLIVSPGFPNGNLGSSFTSWKSRGSMGTQTPQIGMPQKILKKALFEVAWMHGGCSLKSREENSRRDGLWKPERCDIGVSHVLLERRRREKLNDKFQVLRSLVPSISKVDKASILGDTIEYLKELETRVEELESCREFAEFRTRTRRKHPDIVERTSGNYGNDIINGKKPSINKRKACDIDETEPELNKDVPRDSLTADLTVSVIEKEVLIEIRCPWRESLLLDIMDAISNLHLDAYSVQSSTNDGILALTIKSKFTGAAVTSVGMIKQALQRVVSVEVHW</sequence>
<keyword evidence="3" id="KW-0010">Activator</keyword>
<name>A0A835CWM6_TETSI</name>
<accession>A0A835CWM6</accession>
<dbReference type="Pfam" id="PF22754">
    <property type="entry name" value="bHLH-TF_ACT-like_plant"/>
    <property type="match status" value="1"/>
</dbReference>
<dbReference type="InterPro" id="IPR011598">
    <property type="entry name" value="bHLH_dom"/>
</dbReference>
<keyword evidence="2" id="KW-0805">Transcription regulation</keyword>
<comment type="caution">
    <text evidence="7">The sequence shown here is derived from an EMBL/GenBank/DDBJ whole genome shotgun (WGS) entry which is preliminary data.</text>
</comment>
<gene>
    <name evidence="7" type="ORF">HHK36_032871</name>
</gene>
<dbReference type="GO" id="GO:0046983">
    <property type="term" value="F:protein dimerization activity"/>
    <property type="evidence" value="ECO:0007669"/>
    <property type="project" value="InterPro"/>
</dbReference>
<evidence type="ECO:0000256" key="1">
    <source>
        <dbReference type="ARBA" id="ARBA00004123"/>
    </source>
</evidence>
<evidence type="ECO:0000259" key="6">
    <source>
        <dbReference type="PROSITE" id="PS50888"/>
    </source>
</evidence>
<comment type="subcellular location">
    <subcellularLocation>
        <location evidence="1">Nucleus</location>
    </subcellularLocation>
</comment>
<dbReference type="Proteomes" id="UP000655225">
    <property type="component" value="Unassembled WGS sequence"/>
</dbReference>
<dbReference type="Pfam" id="PF00010">
    <property type="entry name" value="HLH"/>
    <property type="match status" value="1"/>
</dbReference>
<keyword evidence="5" id="KW-0539">Nucleus</keyword>
<dbReference type="InterPro" id="IPR025610">
    <property type="entry name" value="MYC/MYB_N"/>
</dbReference>
<evidence type="ECO:0000256" key="4">
    <source>
        <dbReference type="ARBA" id="ARBA00023163"/>
    </source>
</evidence>
<dbReference type="PANTHER" id="PTHR46266">
    <property type="entry name" value="TRANSCRIPTION FACTOR TT8"/>
    <property type="match status" value="1"/>
</dbReference>
<dbReference type="Gene3D" id="4.10.280.10">
    <property type="entry name" value="Helix-loop-helix DNA-binding domain"/>
    <property type="match status" value="1"/>
</dbReference>
<feature type="domain" description="BHLH" evidence="6">
    <location>
        <begin position="499"/>
        <end position="548"/>
    </location>
</feature>
<dbReference type="OMA" id="VVCFPLM"/>
<dbReference type="PANTHER" id="PTHR46266:SF3">
    <property type="entry name" value="TRANSCRIPTION FACTOR EGL1"/>
    <property type="match status" value="1"/>
</dbReference>
<evidence type="ECO:0000256" key="3">
    <source>
        <dbReference type="ARBA" id="ARBA00023159"/>
    </source>
</evidence>
<organism evidence="7 8">
    <name type="scientific">Tetracentron sinense</name>
    <name type="common">Spur-leaf</name>
    <dbReference type="NCBI Taxonomy" id="13715"/>
    <lineage>
        <taxon>Eukaryota</taxon>
        <taxon>Viridiplantae</taxon>
        <taxon>Streptophyta</taxon>
        <taxon>Embryophyta</taxon>
        <taxon>Tracheophyta</taxon>
        <taxon>Spermatophyta</taxon>
        <taxon>Magnoliopsida</taxon>
        <taxon>Trochodendrales</taxon>
        <taxon>Trochodendraceae</taxon>
        <taxon>Tetracentron</taxon>
    </lineage>
</organism>
<protein>
    <recommendedName>
        <fullName evidence="6">BHLH domain-containing protein</fullName>
    </recommendedName>
</protein>
<keyword evidence="4" id="KW-0804">Transcription</keyword>
<dbReference type="Pfam" id="PF14215">
    <property type="entry name" value="bHLH-MYC_N"/>
    <property type="match status" value="1"/>
</dbReference>
<dbReference type="SUPFAM" id="SSF47459">
    <property type="entry name" value="HLH, helix-loop-helix DNA-binding domain"/>
    <property type="match status" value="1"/>
</dbReference>
<evidence type="ECO:0000256" key="5">
    <source>
        <dbReference type="ARBA" id="ARBA00023242"/>
    </source>
</evidence>
<dbReference type="AlphaFoldDB" id="A0A835CWM6"/>
<dbReference type="PROSITE" id="PS50888">
    <property type="entry name" value="BHLH"/>
    <property type="match status" value="1"/>
</dbReference>
<dbReference type="OrthoDB" id="690068at2759"/>
<dbReference type="InterPro" id="IPR036638">
    <property type="entry name" value="HLH_DNA-bd_sf"/>
</dbReference>